<dbReference type="NCBIfam" id="NF002794">
    <property type="entry name" value="PRK02925.1"/>
    <property type="match status" value="1"/>
</dbReference>
<evidence type="ECO:0000256" key="6">
    <source>
        <dbReference type="ARBA" id="ARBA00023235"/>
    </source>
</evidence>
<dbReference type="Proteomes" id="UP000199444">
    <property type="component" value="Unassembled WGS sequence"/>
</dbReference>
<evidence type="ECO:0000313" key="9">
    <source>
        <dbReference type="Proteomes" id="UP000199444"/>
    </source>
</evidence>
<evidence type="ECO:0000256" key="3">
    <source>
        <dbReference type="ARBA" id="ARBA00008397"/>
    </source>
</evidence>
<gene>
    <name evidence="7" type="primary">uxaC</name>
    <name evidence="8" type="ORF">SAMN05216231_0754</name>
</gene>
<sequence length="467" mass="54096">MRNFLGADFLLETETAKILYHEYAKNMPIFDYHCHLTAKEIAEDKQFSTITEAWLGEDHYKWRVLRANGIAEEYITGNKSDKEKFVKWAETVPNLMGNPLFHWTYLELQRCFGIYDNLNAENAEIIWGKCNEIIQKESFSARGLISNFNVKGICTTDDPLDDLKYHQKIKDDHTFDVKVLPTFRPDGALNIHLHSFSDWVSQLEKVSEHRIKSFHEFLDALKSRIDYFHEVGCRLADHGLDSSFYREASKEEINAIFKKALRGETISEEQAIQYKTDVLIQLGKFYAEKEWAMQLHIGGLRNTNKKMVEEIGPNTGFDSIADFTYANDLANLLSQLEESDQLPKTILYNLNPRDNYMIASMAGNFQKGTPGKIQFGTAWWFNDHRDGMENQIKTLANVGVLTNFVGMLTDSRSLLSYTRHEYFRRILCNTIGNWVENGEIPNEMEWNGKVVQDISFNNICNYLNIEH</sequence>
<dbReference type="GO" id="GO:0019698">
    <property type="term" value="P:D-galacturonate catabolic process"/>
    <property type="evidence" value="ECO:0007669"/>
    <property type="project" value="TreeGrafter"/>
</dbReference>
<dbReference type="AlphaFoldDB" id="A0A1H0YN34"/>
<evidence type="ECO:0000256" key="2">
    <source>
        <dbReference type="ARBA" id="ARBA00004892"/>
    </source>
</evidence>
<evidence type="ECO:0000256" key="5">
    <source>
        <dbReference type="ARBA" id="ARBA00020555"/>
    </source>
</evidence>
<comment type="pathway">
    <text evidence="2 7">Carbohydrate metabolism; pentose and glucuronate interconversion.</text>
</comment>
<dbReference type="SUPFAM" id="SSF51556">
    <property type="entry name" value="Metallo-dependent hydrolases"/>
    <property type="match status" value="1"/>
</dbReference>
<comment type="catalytic activity">
    <reaction evidence="7">
        <text>aldehydo-D-galacturonate = keto-D-tagaturonate</text>
        <dbReference type="Rhea" id="RHEA:27702"/>
        <dbReference type="ChEBI" id="CHEBI:12952"/>
        <dbReference type="ChEBI" id="CHEBI:17886"/>
    </reaction>
</comment>
<protein>
    <recommendedName>
        <fullName evidence="5 7">Uronate isomerase</fullName>
        <ecNumber evidence="4 7">5.3.1.12</ecNumber>
    </recommendedName>
    <alternativeName>
        <fullName evidence="7">Glucuronate isomerase</fullName>
    </alternativeName>
    <alternativeName>
        <fullName evidence="7">Uronic isomerase</fullName>
    </alternativeName>
</protein>
<dbReference type="GO" id="GO:0008880">
    <property type="term" value="F:glucuronate isomerase activity"/>
    <property type="evidence" value="ECO:0007669"/>
    <property type="project" value="UniProtKB-UniRule"/>
</dbReference>
<comment type="catalytic activity">
    <reaction evidence="1 7">
        <text>D-glucuronate = D-fructuronate</text>
        <dbReference type="Rhea" id="RHEA:13049"/>
        <dbReference type="ChEBI" id="CHEBI:58720"/>
        <dbReference type="ChEBI" id="CHEBI:59863"/>
        <dbReference type="EC" id="5.3.1.12"/>
    </reaction>
</comment>
<name>A0A1H0YN34_9BACI</name>
<accession>A0A1H0YN34</accession>
<keyword evidence="9" id="KW-1185">Reference proteome</keyword>
<dbReference type="HAMAP" id="MF_00675">
    <property type="entry name" value="UxaC"/>
    <property type="match status" value="1"/>
</dbReference>
<dbReference type="UniPathway" id="UPA00246"/>
<reference evidence="8 9" key="1">
    <citation type="submission" date="2016-10" db="EMBL/GenBank/DDBJ databases">
        <authorList>
            <person name="de Groot N.N."/>
        </authorList>
    </citation>
    <scope>NUCLEOTIDE SEQUENCE [LARGE SCALE GENOMIC DNA]</scope>
    <source>
        <strain evidence="8 9">CGMCC 1.10449</strain>
    </source>
</reference>
<dbReference type="InterPro" id="IPR032466">
    <property type="entry name" value="Metal_Hydrolase"/>
</dbReference>
<dbReference type="Gene3D" id="3.20.20.140">
    <property type="entry name" value="Metal-dependent hydrolases"/>
    <property type="match status" value="1"/>
</dbReference>
<organism evidence="8 9">
    <name type="scientific">Virgibacillus salinus</name>
    <dbReference type="NCBI Taxonomy" id="553311"/>
    <lineage>
        <taxon>Bacteria</taxon>
        <taxon>Bacillati</taxon>
        <taxon>Bacillota</taxon>
        <taxon>Bacilli</taxon>
        <taxon>Bacillales</taxon>
        <taxon>Bacillaceae</taxon>
        <taxon>Virgibacillus</taxon>
    </lineage>
</organism>
<dbReference type="Pfam" id="PF02614">
    <property type="entry name" value="UxaC"/>
    <property type="match status" value="1"/>
</dbReference>
<evidence type="ECO:0000256" key="7">
    <source>
        <dbReference type="HAMAP-Rule" id="MF_00675"/>
    </source>
</evidence>
<evidence type="ECO:0000313" key="8">
    <source>
        <dbReference type="EMBL" id="SDQ16627.1"/>
    </source>
</evidence>
<dbReference type="PANTHER" id="PTHR30068">
    <property type="entry name" value="URONATE ISOMERASE"/>
    <property type="match status" value="1"/>
</dbReference>
<proteinExistence type="inferred from homology"/>
<dbReference type="InterPro" id="IPR003766">
    <property type="entry name" value="Uronate_isomerase"/>
</dbReference>
<evidence type="ECO:0000256" key="1">
    <source>
        <dbReference type="ARBA" id="ARBA00001165"/>
    </source>
</evidence>
<evidence type="ECO:0000256" key="4">
    <source>
        <dbReference type="ARBA" id="ARBA00012546"/>
    </source>
</evidence>
<dbReference type="EC" id="5.3.1.12" evidence="4 7"/>
<dbReference type="RefSeq" id="WP_092491609.1">
    <property type="nucleotide sequence ID" value="NZ_FNKD01000001.1"/>
</dbReference>
<dbReference type="Gene3D" id="1.10.2020.10">
    <property type="entry name" value="uronate isomerase, domain 2, chain A"/>
    <property type="match status" value="1"/>
</dbReference>
<dbReference type="PANTHER" id="PTHR30068:SF4">
    <property type="entry name" value="URONATE ISOMERASE"/>
    <property type="match status" value="1"/>
</dbReference>
<dbReference type="EMBL" id="FNKD01000001">
    <property type="protein sequence ID" value="SDQ16627.1"/>
    <property type="molecule type" value="Genomic_DNA"/>
</dbReference>
<keyword evidence="6 7" id="KW-0413">Isomerase</keyword>
<comment type="similarity">
    <text evidence="3 7">Belongs to the metallo-dependent hydrolases superfamily. Uronate isomerase family.</text>
</comment>
<dbReference type="STRING" id="553311.SAMN05216231_0754"/>
<dbReference type="GO" id="GO:0042840">
    <property type="term" value="P:D-glucuronate catabolic process"/>
    <property type="evidence" value="ECO:0007669"/>
    <property type="project" value="TreeGrafter"/>
</dbReference>